<accession>A0A392RGD8</accession>
<comment type="caution">
    <text evidence="1">The sequence shown here is derived from an EMBL/GenBank/DDBJ whole genome shotgun (WGS) entry which is preliminary data.</text>
</comment>
<name>A0A392RGD8_9FABA</name>
<evidence type="ECO:0000313" key="1">
    <source>
        <dbReference type="EMBL" id="MCI35277.1"/>
    </source>
</evidence>
<proteinExistence type="predicted"/>
<keyword evidence="2" id="KW-1185">Reference proteome</keyword>
<organism evidence="1 2">
    <name type="scientific">Trifolium medium</name>
    <dbReference type="NCBI Taxonomy" id="97028"/>
    <lineage>
        <taxon>Eukaryota</taxon>
        <taxon>Viridiplantae</taxon>
        <taxon>Streptophyta</taxon>
        <taxon>Embryophyta</taxon>
        <taxon>Tracheophyta</taxon>
        <taxon>Spermatophyta</taxon>
        <taxon>Magnoliopsida</taxon>
        <taxon>eudicotyledons</taxon>
        <taxon>Gunneridae</taxon>
        <taxon>Pentapetalae</taxon>
        <taxon>rosids</taxon>
        <taxon>fabids</taxon>
        <taxon>Fabales</taxon>
        <taxon>Fabaceae</taxon>
        <taxon>Papilionoideae</taxon>
        <taxon>50 kb inversion clade</taxon>
        <taxon>NPAAA clade</taxon>
        <taxon>Hologalegina</taxon>
        <taxon>IRL clade</taxon>
        <taxon>Trifolieae</taxon>
        <taxon>Trifolium</taxon>
    </lineage>
</organism>
<dbReference type="Proteomes" id="UP000265520">
    <property type="component" value="Unassembled WGS sequence"/>
</dbReference>
<sequence length="36" mass="3785">MSAMSSSRRAISSDIGAAFECGDFAGGEFMRSSYVC</sequence>
<evidence type="ECO:0000313" key="2">
    <source>
        <dbReference type="Proteomes" id="UP000265520"/>
    </source>
</evidence>
<protein>
    <submittedName>
        <fullName evidence="1">Uncharacterized protein</fullName>
    </submittedName>
</protein>
<dbReference type="EMBL" id="LXQA010221867">
    <property type="protein sequence ID" value="MCI35277.1"/>
    <property type="molecule type" value="Genomic_DNA"/>
</dbReference>
<dbReference type="AlphaFoldDB" id="A0A392RGD8"/>
<reference evidence="1 2" key="1">
    <citation type="journal article" date="2018" name="Front. Plant Sci.">
        <title>Red Clover (Trifolium pratense) and Zigzag Clover (T. medium) - A Picture of Genomic Similarities and Differences.</title>
        <authorList>
            <person name="Dluhosova J."/>
            <person name="Istvanek J."/>
            <person name="Nedelnik J."/>
            <person name="Repkova J."/>
        </authorList>
    </citation>
    <scope>NUCLEOTIDE SEQUENCE [LARGE SCALE GENOMIC DNA]</scope>
    <source>
        <strain evidence="2">cv. 10/8</strain>
        <tissue evidence="1">Leaf</tissue>
    </source>
</reference>